<keyword evidence="2" id="KW-1185">Reference proteome</keyword>
<dbReference type="Proteomes" id="UP000800035">
    <property type="component" value="Unassembled WGS sequence"/>
</dbReference>
<sequence>MPAFLFSLEMVHKSAYICSGAADQPGDAKATSFAGTSHHAIPIEVIGACESASSFEICRNV</sequence>
<organism evidence="1 2">
    <name type="scientific">Byssothecium circinans</name>
    <dbReference type="NCBI Taxonomy" id="147558"/>
    <lineage>
        <taxon>Eukaryota</taxon>
        <taxon>Fungi</taxon>
        <taxon>Dikarya</taxon>
        <taxon>Ascomycota</taxon>
        <taxon>Pezizomycotina</taxon>
        <taxon>Dothideomycetes</taxon>
        <taxon>Pleosporomycetidae</taxon>
        <taxon>Pleosporales</taxon>
        <taxon>Massarineae</taxon>
        <taxon>Massarinaceae</taxon>
        <taxon>Byssothecium</taxon>
    </lineage>
</organism>
<name>A0A6A5UEN5_9PLEO</name>
<protein>
    <submittedName>
        <fullName evidence="1">Uncharacterized protein</fullName>
    </submittedName>
</protein>
<evidence type="ECO:0000313" key="1">
    <source>
        <dbReference type="EMBL" id="KAF1963673.1"/>
    </source>
</evidence>
<dbReference type="AlphaFoldDB" id="A0A6A5UEN5"/>
<reference evidence="1" key="1">
    <citation type="journal article" date="2020" name="Stud. Mycol.">
        <title>101 Dothideomycetes genomes: a test case for predicting lifestyles and emergence of pathogens.</title>
        <authorList>
            <person name="Haridas S."/>
            <person name="Albert R."/>
            <person name="Binder M."/>
            <person name="Bloem J."/>
            <person name="Labutti K."/>
            <person name="Salamov A."/>
            <person name="Andreopoulos B."/>
            <person name="Baker S."/>
            <person name="Barry K."/>
            <person name="Bills G."/>
            <person name="Bluhm B."/>
            <person name="Cannon C."/>
            <person name="Castanera R."/>
            <person name="Culley D."/>
            <person name="Daum C."/>
            <person name="Ezra D."/>
            <person name="Gonzalez J."/>
            <person name="Henrissat B."/>
            <person name="Kuo A."/>
            <person name="Liang C."/>
            <person name="Lipzen A."/>
            <person name="Lutzoni F."/>
            <person name="Magnuson J."/>
            <person name="Mondo S."/>
            <person name="Nolan M."/>
            <person name="Ohm R."/>
            <person name="Pangilinan J."/>
            <person name="Park H.-J."/>
            <person name="Ramirez L."/>
            <person name="Alfaro M."/>
            <person name="Sun H."/>
            <person name="Tritt A."/>
            <person name="Yoshinaga Y."/>
            <person name="Zwiers L.-H."/>
            <person name="Turgeon B."/>
            <person name="Goodwin S."/>
            <person name="Spatafora J."/>
            <person name="Crous P."/>
            <person name="Grigoriev I."/>
        </authorList>
    </citation>
    <scope>NUCLEOTIDE SEQUENCE</scope>
    <source>
        <strain evidence="1">CBS 675.92</strain>
    </source>
</reference>
<dbReference type="EMBL" id="ML976977">
    <property type="protein sequence ID" value="KAF1963673.1"/>
    <property type="molecule type" value="Genomic_DNA"/>
</dbReference>
<gene>
    <name evidence="1" type="ORF">CC80DRAFT_11370</name>
</gene>
<accession>A0A6A5UEN5</accession>
<evidence type="ECO:0000313" key="2">
    <source>
        <dbReference type="Proteomes" id="UP000800035"/>
    </source>
</evidence>
<proteinExistence type="predicted"/>